<sequence length="596" mass="68125">MTTPTFAKTHNLISYLAKPAESEGFEQIIHFLNGSSVRYALTASPTISTSCIKKFWSMANVKTVNDEVRVQALTDAKRVNIKESSIRLTLKLDDEEALWHQQSSVLPQTRSLTSQALWHQQSFVLLQIRSLTSQGLIQDDEQLITIPTEPSTSKPHKKHKPKKQEPQAPKVLSLKPSPEHRLPSPSNDLLHGGKDSMKLTELMDLCTHLSNKVLELESKLIDIKSTYKEMIEKLEGRVDRLEEENKERIIADIDEDVEINLEEAHTKLYRIDLELPKKVLSMQDVDDEEPSDVEEVLKVVKDAKRRGVVIQDPEETTSTVVVHSKVQSKDKGKDIDEEEPAKVEEVLKVVTAAKLITEVVTTAEPTTTAAQVPKASAPKRRRGVVIQDPEETAESVIVHTEVQLKDKRKGILIKEPKPLKGQAQIEQDESYARQLEAELNENIVDKDDDDDDDVNREATPLASKVPVVDYQIHHENNKLYYKIIRADGSHKLFLSFITLLKSFNREDLETLWKLVKERFETTEPKNFSDDFLLNILKIMFEKPNIEANMFLLVKKKYHLTHFTLQQMLNNVRLKVKEESEMSLELLRLVKRQLNEG</sequence>
<evidence type="ECO:0000256" key="2">
    <source>
        <dbReference type="SAM" id="MobiDB-lite"/>
    </source>
</evidence>
<feature type="coiled-coil region" evidence="1">
    <location>
        <begin position="224"/>
        <end position="251"/>
    </location>
</feature>
<reference evidence="3" key="1">
    <citation type="journal article" date="2019" name="Sci. Rep.">
        <title>Draft genome of Tanacetum cinerariifolium, the natural source of mosquito coil.</title>
        <authorList>
            <person name="Yamashiro T."/>
            <person name="Shiraishi A."/>
            <person name="Satake H."/>
            <person name="Nakayama K."/>
        </authorList>
    </citation>
    <scope>NUCLEOTIDE SEQUENCE</scope>
</reference>
<feature type="non-terminal residue" evidence="3">
    <location>
        <position position="596"/>
    </location>
</feature>
<dbReference type="EMBL" id="BKCJ010323556">
    <property type="protein sequence ID" value="GEZ78701.1"/>
    <property type="molecule type" value="Genomic_DNA"/>
</dbReference>
<proteinExistence type="predicted"/>
<dbReference type="AlphaFoldDB" id="A0A699IMK8"/>
<evidence type="ECO:0000256" key="1">
    <source>
        <dbReference type="SAM" id="Coils"/>
    </source>
</evidence>
<feature type="region of interest" description="Disordered" evidence="2">
    <location>
        <begin position="143"/>
        <end position="193"/>
    </location>
</feature>
<keyword evidence="1" id="KW-0175">Coiled coil</keyword>
<name>A0A699IMK8_TANCI</name>
<protein>
    <recommendedName>
        <fullName evidence="4">Xylulose kinase-1</fullName>
    </recommendedName>
</protein>
<accession>A0A699IMK8</accession>
<gene>
    <name evidence="3" type="ORF">Tci_550674</name>
</gene>
<comment type="caution">
    <text evidence="3">The sequence shown here is derived from an EMBL/GenBank/DDBJ whole genome shotgun (WGS) entry which is preliminary data.</text>
</comment>
<evidence type="ECO:0000313" key="3">
    <source>
        <dbReference type="EMBL" id="GEZ78701.1"/>
    </source>
</evidence>
<evidence type="ECO:0008006" key="4">
    <source>
        <dbReference type="Google" id="ProtNLM"/>
    </source>
</evidence>
<organism evidence="3">
    <name type="scientific">Tanacetum cinerariifolium</name>
    <name type="common">Dalmatian daisy</name>
    <name type="synonym">Chrysanthemum cinerariifolium</name>
    <dbReference type="NCBI Taxonomy" id="118510"/>
    <lineage>
        <taxon>Eukaryota</taxon>
        <taxon>Viridiplantae</taxon>
        <taxon>Streptophyta</taxon>
        <taxon>Embryophyta</taxon>
        <taxon>Tracheophyta</taxon>
        <taxon>Spermatophyta</taxon>
        <taxon>Magnoliopsida</taxon>
        <taxon>eudicotyledons</taxon>
        <taxon>Gunneridae</taxon>
        <taxon>Pentapetalae</taxon>
        <taxon>asterids</taxon>
        <taxon>campanulids</taxon>
        <taxon>Asterales</taxon>
        <taxon>Asteraceae</taxon>
        <taxon>Asteroideae</taxon>
        <taxon>Anthemideae</taxon>
        <taxon>Anthemidinae</taxon>
        <taxon>Tanacetum</taxon>
    </lineage>
</organism>